<protein>
    <submittedName>
        <fullName evidence="3">Alpha/beta fold hydrolase</fullName>
    </submittedName>
</protein>
<comment type="caution">
    <text evidence="3">The sequence shown here is derived from an EMBL/GenBank/DDBJ whole genome shotgun (WGS) entry which is preliminary data.</text>
</comment>
<sequence length="302" mass="33489">MTDVARSSETRLPELPQLDGVRHHFVDLPGLRMHVAEAGSGEPVLLLHGFPQHWWEWRGVIPGLAEHYRVIVPDLRGAGWTEAPRGGYDREQLLADVVALLDAMHLDTVRLVAHDWAAIVGFQLCLSRPGRVRSFVSLAIPHPFISFHPKLLAGLRYAWYQLAISAPVIGARLLAGGRQRLPRYLFRRFASNQAAFTDADIELFLAPLRDRAHARAGSALYRDFITRELSGVLRGVYRTARLTTPTRSLVGADDPVITPEILGGHEGHADDLAVVIVDGASHFIPDERPDVVLQQALELFAD</sequence>
<dbReference type="Gene3D" id="3.40.50.1820">
    <property type="entry name" value="alpha/beta hydrolase"/>
    <property type="match status" value="1"/>
</dbReference>
<dbReference type="EMBL" id="JAKGSG010000033">
    <property type="protein sequence ID" value="MCF4121595.1"/>
    <property type="molecule type" value="Genomic_DNA"/>
</dbReference>
<dbReference type="InterPro" id="IPR000639">
    <property type="entry name" value="Epox_hydrolase-like"/>
</dbReference>
<dbReference type="InterPro" id="IPR029058">
    <property type="entry name" value="AB_hydrolase_fold"/>
</dbReference>
<evidence type="ECO:0000313" key="3">
    <source>
        <dbReference type="EMBL" id="MCF4121595.1"/>
    </source>
</evidence>
<proteinExistence type="predicted"/>
<reference evidence="3" key="1">
    <citation type="submission" date="2022-01" db="EMBL/GenBank/DDBJ databases">
        <title>Antribacter sp. nov., isolated from Guizhou of China.</title>
        <authorList>
            <person name="Chengliang C."/>
            <person name="Ya Z."/>
        </authorList>
    </citation>
    <scope>NUCLEOTIDE SEQUENCE</scope>
    <source>
        <strain evidence="3">KLBMP 9083</strain>
    </source>
</reference>
<dbReference type="InterPro" id="IPR000073">
    <property type="entry name" value="AB_hydrolase_1"/>
</dbReference>
<dbReference type="InterPro" id="IPR033124">
    <property type="entry name" value="Ser_caboxypep_his_AS"/>
</dbReference>
<keyword evidence="1 3" id="KW-0378">Hydrolase</keyword>
<dbReference type="SUPFAM" id="SSF53474">
    <property type="entry name" value="alpha/beta-Hydrolases"/>
    <property type="match status" value="1"/>
</dbReference>
<dbReference type="PANTHER" id="PTHR43329">
    <property type="entry name" value="EPOXIDE HYDROLASE"/>
    <property type="match status" value="1"/>
</dbReference>
<dbReference type="PROSITE" id="PS00560">
    <property type="entry name" value="CARBOXYPEPT_SER_HIS"/>
    <property type="match status" value="1"/>
</dbReference>
<dbReference type="Pfam" id="PF00561">
    <property type="entry name" value="Abhydrolase_1"/>
    <property type="match status" value="1"/>
</dbReference>
<dbReference type="PRINTS" id="PR00412">
    <property type="entry name" value="EPOXHYDRLASE"/>
</dbReference>
<dbReference type="Proteomes" id="UP001165405">
    <property type="component" value="Unassembled WGS sequence"/>
</dbReference>
<feature type="domain" description="AB hydrolase-1" evidence="2">
    <location>
        <begin position="43"/>
        <end position="289"/>
    </location>
</feature>
<evidence type="ECO:0000313" key="4">
    <source>
        <dbReference type="Proteomes" id="UP001165405"/>
    </source>
</evidence>
<accession>A0AA41QF02</accession>
<dbReference type="AlphaFoldDB" id="A0AA41QF02"/>
<keyword evidence="4" id="KW-1185">Reference proteome</keyword>
<evidence type="ECO:0000259" key="2">
    <source>
        <dbReference type="Pfam" id="PF00561"/>
    </source>
</evidence>
<dbReference type="RefSeq" id="WP_236089393.1">
    <property type="nucleotide sequence ID" value="NZ_JAKGSG010000033.1"/>
</dbReference>
<dbReference type="GO" id="GO:0004185">
    <property type="term" value="F:serine-type carboxypeptidase activity"/>
    <property type="evidence" value="ECO:0007669"/>
    <property type="project" value="InterPro"/>
</dbReference>
<evidence type="ECO:0000256" key="1">
    <source>
        <dbReference type="ARBA" id="ARBA00022801"/>
    </source>
</evidence>
<organism evidence="3 4">
    <name type="scientific">Antribacter soli</name>
    <dbReference type="NCBI Taxonomy" id="2910976"/>
    <lineage>
        <taxon>Bacteria</taxon>
        <taxon>Bacillati</taxon>
        <taxon>Actinomycetota</taxon>
        <taxon>Actinomycetes</taxon>
        <taxon>Micrococcales</taxon>
        <taxon>Promicromonosporaceae</taxon>
        <taxon>Antribacter</taxon>
    </lineage>
</organism>
<name>A0AA41QF02_9MICO</name>
<gene>
    <name evidence="3" type="ORF">L1785_11435</name>
</gene>